<evidence type="ECO:0000256" key="8">
    <source>
        <dbReference type="PIRSR" id="PIRSR601019-2"/>
    </source>
</evidence>
<keyword evidence="2 8" id="KW-0479">Metal-binding</keyword>
<gene>
    <name evidence="9" type="ORF">M0811_06812</name>
</gene>
<dbReference type="GO" id="GO:0005834">
    <property type="term" value="C:heterotrimeric G-protein complex"/>
    <property type="evidence" value="ECO:0007669"/>
    <property type="project" value="TreeGrafter"/>
</dbReference>
<dbReference type="PROSITE" id="PS51882">
    <property type="entry name" value="G_ALPHA"/>
    <property type="match status" value="1"/>
</dbReference>
<dbReference type="GO" id="GO:0007188">
    <property type="term" value="P:adenylate cyclase-modulating G protein-coupled receptor signaling pathway"/>
    <property type="evidence" value="ECO:0007669"/>
    <property type="project" value="TreeGrafter"/>
</dbReference>
<dbReference type="OrthoDB" id="5817230at2759"/>
<dbReference type="SUPFAM" id="SSF52540">
    <property type="entry name" value="P-loop containing nucleoside triphosphate hydrolases"/>
    <property type="match status" value="1"/>
</dbReference>
<feature type="binding site" evidence="7">
    <location>
        <begin position="198"/>
        <end position="202"/>
    </location>
    <ligand>
        <name>GTP</name>
        <dbReference type="ChEBI" id="CHEBI:37565"/>
    </ligand>
</feature>
<dbReference type="Proteomes" id="UP001149090">
    <property type="component" value="Unassembled WGS sequence"/>
</dbReference>
<dbReference type="SMART" id="SM00275">
    <property type="entry name" value="G_alpha"/>
    <property type="match status" value="1"/>
</dbReference>
<comment type="caution">
    <text evidence="9">The sequence shown here is derived from an EMBL/GenBank/DDBJ whole genome shotgun (WGS) entry which is preliminary data.</text>
</comment>
<keyword evidence="3 7" id="KW-0547">Nucleotide-binding</keyword>
<dbReference type="GO" id="GO:0031683">
    <property type="term" value="F:G-protein beta/gamma-subunit complex binding"/>
    <property type="evidence" value="ECO:0007669"/>
    <property type="project" value="InterPro"/>
</dbReference>
<accession>A0A9Q0LRI8</accession>
<comment type="subunit">
    <text evidence="1">G proteins are composed of 3 units; alpha, beta and gamma. The alpha chain contains the guanine nucleotide binding site.</text>
</comment>
<dbReference type="AlphaFoldDB" id="A0A9Q0LRI8"/>
<feature type="binding site" evidence="8">
    <location>
        <position position="50"/>
    </location>
    <ligand>
        <name>Mg(2+)</name>
        <dbReference type="ChEBI" id="CHEBI:18420"/>
    </ligand>
</feature>
<dbReference type="EMBL" id="JAPDFW010000063">
    <property type="protein sequence ID" value="KAJ5075950.1"/>
    <property type="molecule type" value="Genomic_DNA"/>
</dbReference>
<evidence type="ECO:0000256" key="5">
    <source>
        <dbReference type="ARBA" id="ARBA00023134"/>
    </source>
</evidence>
<evidence type="ECO:0000256" key="3">
    <source>
        <dbReference type="ARBA" id="ARBA00022741"/>
    </source>
</evidence>
<reference evidence="9" key="1">
    <citation type="submission" date="2022-10" db="EMBL/GenBank/DDBJ databases">
        <title>Novel sulphate-reducing endosymbionts in the free-living metamonad Anaeramoeba.</title>
        <authorList>
            <person name="Jerlstrom-Hultqvist J."/>
            <person name="Cepicka I."/>
            <person name="Gallot-Lavallee L."/>
            <person name="Salas-Leiva D."/>
            <person name="Curtis B.A."/>
            <person name="Zahonova K."/>
            <person name="Pipaliya S."/>
            <person name="Dacks J."/>
            <person name="Roger A.J."/>
        </authorList>
    </citation>
    <scope>NUCLEOTIDE SEQUENCE</scope>
    <source>
        <strain evidence="9">BMAN</strain>
    </source>
</reference>
<dbReference type="GO" id="GO:0003924">
    <property type="term" value="F:GTPase activity"/>
    <property type="evidence" value="ECO:0007669"/>
    <property type="project" value="InterPro"/>
</dbReference>
<proteinExistence type="predicted"/>
<dbReference type="GO" id="GO:0046872">
    <property type="term" value="F:metal ion binding"/>
    <property type="evidence" value="ECO:0007669"/>
    <property type="project" value="UniProtKB-KW"/>
</dbReference>
<keyword evidence="4 8" id="KW-0460">Magnesium</keyword>
<dbReference type="GO" id="GO:0005525">
    <property type="term" value="F:GTP binding"/>
    <property type="evidence" value="ECO:0007669"/>
    <property type="project" value="UniProtKB-KW"/>
</dbReference>
<keyword evidence="6" id="KW-0807">Transducer</keyword>
<organism evidence="9 10">
    <name type="scientific">Anaeramoeba ignava</name>
    <name type="common">Anaerobic marine amoeba</name>
    <dbReference type="NCBI Taxonomy" id="1746090"/>
    <lineage>
        <taxon>Eukaryota</taxon>
        <taxon>Metamonada</taxon>
        <taxon>Anaeramoebidae</taxon>
        <taxon>Anaeramoeba</taxon>
    </lineage>
</organism>
<dbReference type="GO" id="GO:0032502">
    <property type="term" value="P:developmental process"/>
    <property type="evidence" value="ECO:0007669"/>
    <property type="project" value="UniProtKB-ARBA"/>
</dbReference>
<dbReference type="Gene3D" id="1.10.400.10">
    <property type="entry name" value="GI Alpha 1, domain 2-like"/>
    <property type="match status" value="1"/>
</dbReference>
<keyword evidence="10" id="KW-1185">Reference proteome</keyword>
<evidence type="ECO:0000256" key="7">
    <source>
        <dbReference type="PIRSR" id="PIRSR601019-1"/>
    </source>
</evidence>
<dbReference type="GO" id="GO:0001664">
    <property type="term" value="F:G protein-coupled receptor binding"/>
    <property type="evidence" value="ECO:0007669"/>
    <property type="project" value="TreeGrafter"/>
</dbReference>
<feature type="binding site" evidence="7">
    <location>
        <position position="325"/>
    </location>
    <ligand>
        <name>GTP</name>
        <dbReference type="ChEBI" id="CHEBI:37565"/>
    </ligand>
</feature>
<name>A0A9Q0LRI8_ANAIG</name>
<evidence type="ECO:0000256" key="6">
    <source>
        <dbReference type="ARBA" id="ARBA00023224"/>
    </source>
</evidence>
<dbReference type="CDD" id="cd00066">
    <property type="entry name" value="G-alpha"/>
    <property type="match status" value="1"/>
</dbReference>
<feature type="binding site" evidence="7">
    <location>
        <begin position="173"/>
        <end position="179"/>
    </location>
    <ligand>
        <name>GTP</name>
        <dbReference type="ChEBI" id="CHEBI:37565"/>
    </ligand>
</feature>
<dbReference type="InterPro" id="IPR011025">
    <property type="entry name" value="GproteinA_insert"/>
</dbReference>
<protein>
    <submittedName>
        <fullName evidence="9">Guanine nucleotide-binding protein alpha-4 subunit-related</fullName>
    </submittedName>
</protein>
<dbReference type="PRINTS" id="PR00318">
    <property type="entry name" value="GPROTEINA"/>
</dbReference>
<dbReference type="InterPro" id="IPR027417">
    <property type="entry name" value="P-loop_NTPase"/>
</dbReference>
<dbReference type="OMA" id="YMQLQFE"/>
<dbReference type="InterPro" id="IPR001019">
    <property type="entry name" value="Gprotein_alpha_su"/>
</dbReference>
<sequence>MGNCEAETDGQDKGLQKRNKTINNLLKKQKNQIDKEKKLLLLGGGESGKSTIFKQMKLLQDGDFDKDQLDDAKPIVYINCLSQIQILIFAAEKLGIQIENVEIAENLKRISPEGTFWTKEIQQGIKTLWKDSGIKEIFKYRNRKFQLNDSAQYFFDNIDRFTLDFTPTKQDVLRLRVKTTGIHETEFRIHGVKFRLVDVGGQRNERKKWIHCFEGVTSVIFCVSLIEYAQTLREEAQVNRMTEALSLFREICTSPWFTKSSIVLFLNKKDLIDEQLKEVPLSSYFPDFNGYTTEEAIKFIEKKFFEISEIKDFDARPIFAFPTCAIDTENINSVAKSVIATVLKNDLDDLDMI</sequence>
<feature type="binding site" evidence="8">
    <location>
        <position position="179"/>
    </location>
    <ligand>
        <name>Mg(2+)</name>
        <dbReference type="ChEBI" id="CHEBI:18420"/>
    </ligand>
</feature>
<feature type="binding site" evidence="7">
    <location>
        <begin position="46"/>
        <end position="51"/>
    </location>
    <ligand>
        <name>GTP</name>
        <dbReference type="ChEBI" id="CHEBI:37565"/>
    </ligand>
</feature>
<evidence type="ECO:0000313" key="9">
    <source>
        <dbReference type="EMBL" id="KAJ5075950.1"/>
    </source>
</evidence>
<evidence type="ECO:0000313" key="10">
    <source>
        <dbReference type="Proteomes" id="UP001149090"/>
    </source>
</evidence>
<dbReference type="PANTHER" id="PTHR10218:SF302">
    <property type="entry name" value="GUANINE NUCLEOTIDE-BINDING PROTEIN ALPHA-5 SUBUNIT"/>
    <property type="match status" value="1"/>
</dbReference>
<dbReference type="Gene3D" id="3.40.50.300">
    <property type="entry name" value="P-loop containing nucleotide triphosphate hydrolases"/>
    <property type="match status" value="1"/>
</dbReference>
<dbReference type="GO" id="GO:0005737">
    <property type="term" value="C:cytoplasm"/>
    <property type="evidence" value="ECO:0007669"/>
    <property type="project" value="TreeGrafter"/>
</dbReference>
<feature type="binding site" evidence="7">
    <location>
        <begin position="267"/>
        <end position="270"/>
    </location>
    <ligand>
        <name>GTP</name>
        <dbReference type="ChEBI" id="CHEBI:37565"/>
    </ligand>
</feature>
<keyword evidence="5 7" id="KW-0342">GTP-binding</keyword>
<dbReference type="SUPFAM" id="SSF47895">
    <property type="entry name" value="Transducin (alpha subunit), insertion domain"/>
    <property type="match status" value="1"/>
</dbReference>
<dbReference type="FunFam" id="1.10.400.10:FF:000007">
    <property type="entry name" value="Guanine nucleotide-binding protein subunit alpha"/>
    <property type="match status" value="1"/>
</dbReference>
<evidence type="ECO:0000256" key="2">
    <source>
        <dbReference type="ARBA" id="ARBA00022723"/>
    </source>
</evidence>
<dbReference type="Pfam" id="PF00503">
    <property type="entry name" value="G-alpha"/>
    <property type="match status" value="1"/>
</dbReference>
<dbReference type="FunFam" id="3.40.50.300:FF:002307">
    <property type="entry name" value="Guanine nucleotide-binding protein G(k) subunit alpha"/>
    <property type="match status" value="1"/>
</dbReference>
<evidence type="ECO:0000256" key="1">
    <source>
        <dbReference type="ARBA" id="ARBA00011356"/>
    </source>
</evidence>
<evidence type="ECO:0000256" key="4">
    <source>
        <dbReference type="ARBA" id="ARBA00022842"/>
    </source>
</evidence>
<dbReference type="PANTHER" id="PTHR10218">
    <property type="entry name" value="GTP-BINDING PROTEIN ALPHA SUBUNIT"/>
    <property type="match status" value="1"/>
</dbReference>
<feature type="binding site" evidence="7">
    <location>
        <begin position="149"/>
        <end position="150"/>
    </location>
    <ligand>
        <name>GTP</name>
        <dbReference type="ChEBI" id="CHEBI:37565"/>
    </ligand>
</feature>